<dbReference type="RefSeq" id="WP_146528408.1">
    <property type="nucleotide sequence ID" value="NZ_SJPV01000007.1"/>
</dbReference>
<keyword evidence="3" id="KW-1185">Reference proteome</keyword>
<dbReference type="Gene3D" id="1.10.3210.10">
    <property type="entry name" value="Hypothetical protein af1432"/>
    <property type="match status" value="1"/>
</dbReference>
<dbReference type="EMBL" id="SJPV01000007">
    <property type="protein sequence ID" value="TWU34992.1"/>
    <property type="molecule type" value="Genomic_DNA"/>
</dbReference>
<reference evidence="2 3" key="1">
    <citation type="submission" date="2019-02" db="EMBL/GenBank/DDBJ databases">
        <title>Deep-cultivation of Planctomycetes and their phenomic and genomic characterization uncovers novel biology.</title>
        <authorList>
            <person name="Wiegand S."/>
            <person name="Jogler M."/>
            <person name="Boedeker C."/>
            <person name="Pinto D."/>
            <person name="Vollmers J."/>
            <person name="Rivas-Marin E."/>
            <person name="Kohn T."/>
            <person name="Peeters S.H."/>
            <person name="Heuer A."/>
            <person name="Rast P."/>
            <person name="Oberbeckmann S."/>
            <person name="Bunk B."/>
            <person name="Jeske O."/>
            <person name="Meyerdierks A."/>
            <person name="Storesund J.E."/>
            <person name="Kallscheuer N."/>
            <person name="Luecker S."/>
            <person name="Lage O.M."/>
            <person name="Pohl T."/>
            <person name="Merkel B.J."/>
            <person name="Hornburger P."/>
            <person name="Mueller R.-W."/>
            <person name="Bruemmer F."/>
            <person name="Labrenz M."/>
            <person name="Spormann A.M."/>
            <person name="Op Den Camp H."/>
            <person name="Overmann J."/>
            <person name="Amann R."/>
            <person name="Jetten M.S.M."/>
            <person name="Mascher T."/>
            <person name="Medema M.H."/>
            <person name="Devos D.P."/>
            <person name="Kaster A.-K."/>
            <person name="Ovreas L."/>
            <person name="Rohde M."/>
            <person name="Galperin M.Y."/>
            <person name="Jogler C."/>
        </authorList>
    </citation>
    <scope>NUCLEOTIDE SEQUENCE [LARGE SCALE GENOMIC DNA]</scope>
    <source>
        <strain evidence="2 3">Poly41</strain>
    </source>
</reference>
<dbReference type="PROSITE" id="PS51832">
    <property type="entry name" value="HD_GYP"/>
    <property type="match status" value="1"/>
</dbReference>
<dbReference type="EC" id="3.1.4.52" evidence="2"/>
<organism evidence="2 3">
    <name type="scientific">Novipirellula artificiosorum</name>
    <dbReference type="NCBI Taxonomy" id="2528016"/>
    <lineage>
        <taxon>Bacteria</taxon>
        <taxon>Pseudomonadati</taxon>
        <taxon>Planctomycetota</taxon>
        <taxon>Planctomycetia</taxon>
        <taxon>Pirellulales</taxon>
        <taxon>Pirellulaceae</taxon>
        <taxon>Novipirellula</taxon>
    </lineage>
</organism>
<dbReference type="AlphaFoldDB" id="A0A5C6DE12"/>
<dbReference type="PANTHER" id="PTHR43155:SF2">
    <property type="entry name" value="CYCLIC DI-GMP PHOSPHODIESTERASE PA4108"/>
    <property type="match status" value="1"/>
</dbReference>
<dbReference type="CDD" id="cd00077">
    <property type="entry name" value="HDc"/>
    <property type="match status" value="1"/>
</dbReference>
<dbReference type="GO" id="GO:0071111">
    <property type="term" value="F:cyclic-guanylate-specific phosphodiesterase activity"/>
    <property type="evidence" value="ECO:0007669"/>
    <property type="project" value="UniProtKB-EC"/>
</dbReference>
<protein>
    <submittedName>
        <fullName evidence="2">Cyclic di-GMP phosphodiesterase response regulator RpfG</fullName>
        <ecNumber evidence="2">3.1.4.52</ecNumber>
    </submittedName>
</protein>
<dbReference type="OrthoDB" id="9759601at2"/>
<gene>
    <name evidence="2" type="primary">rpfG_4</name>
    <name evidence="2" type="ORF">Poly41_41360</name>
</gene>
<dbReference type="InterPro" id="IPR003607">
    <property type="entry name" value="HD/PDEase_dom"/>
</dbReference>
<dbReference type="InterPro" id="IPR037522">
    <property type="entry name" value="HD_GYP_dom"/>
</dbReference>
<dbReference type="PANTHER" id="PTHR43155">
    <property type="entry name" value="CYCLIC DI-GMP PHOSPHODIESTERASE PA4108-RELATED"/>
    <property type="match status" value="1"/>
</dbReference>
<evidence type="ECO:0000313" key="2">
    <source>
        <dbReference type="EMBL" id="TWU34992.1"/>
    </source>
</evidence>
<name>A0A5C6DE12_9BACT</name>
<feature type="domain" description="HD-GYP" evidence="1">
    <location>
        <begin position="169"/>
        <end position="371"/>
    </location>
</feature>
<dbReference type="SUPFAM" id="SSF109604">
    <property type="entry name" value="HD-domain/PDEase-like"/>
    <property type="match status" value="1"/>
</dbReference>
<evidence type="ECO:0000313" key="3">
    <source>
        <dbReference type="Proteomes" id="UP000319143"/>
    </source>
</evidence>
<comment type="caution">
    <text evidence="2">The sequence shown here is derived from an EMBL/GenBank/DDBJ whole genome shotgun (WGS) entry which is preliminary data.</text>
</comment>
<sequence length="426" mass="46102">MSKFCRVSIDTLVVGARLQAAIPDPDNPRVKLLTEGTEVTEDFLRHLQTRDIRSLFLSEKDVAVLASFQPQGRSTTVPAAHSYVCSHAINEHTLLLDQCIENLSPSTVNANEIAFASSVCKLEDCPYDHDMTIAWAAESGESIGAIGDVFSEAIRSPQKSASPMHKACHDILRRMMEDVDALVCLACSPHESEYPARHSYHLAALAMAIGAQMALDQATLIDLGIGCMIHDIGMKAVGTGLFGNDQPLTRGQLKLLADHPVRGADVIGKFGEQVSLDSRMVAYQIHERCDGSGYPRGRSADEIHPLAKIASVADAFIGMVSNRPHRPAIQGYHAVVAILDEMKKQRFDPKVVRSLLELTSLHPLGSLVQLSNGCVGRTIRATSAAFDKPTIEMWSSPSRTGPPQVVNLVQDSSIQIVRAQAGLDAA</sequence>
<dbReference type="Pfam" id="PF13487">
    <property type="entry name" value="HD_5"/>
    <property type="match status" value="1"/>
</dbReference>
<accession>A0A5C6DE12</accession>
<evidence type="ECO:0000259" key="1">
    <source>
        <dbReference type="PROSITE" id="PS51832"/>
    </source>
</evidence>
<proteinExistence type="predicted"/>
<keyword evidence="2" id="KW-0378">Hydrolase</keyword>
<dbReference type="Proteomes" id="UP000319143">
    <property type="component" value="Unassembled WGS sequence"/>
</dbReference>